<proteinExistence type="inferred from homology"/>
<dbReference type="GO" id="GO:0006013">
    <property type="term" value="P:mannose metabolic process"/>
    <property type="evidence" value="ECO:0007669"/>
    <property type="project" value="InterPro"/>
</dbReference>
<dbReference type="SUPFAM" id="SSF74650">
    <property type="entry name" value="Galactose mutarotase-like"/>
    <property type="match status" value="1"/>
</dbReference>
<dbReference type="SUPFAM" id="SSF88688">
    <property type="entry name" value="Families 57/38 glycoside transferase middle domain"/>
    <property type="match status" value="1"/>
</dbReference>
<dbReference type="Pfam" id="PF17677">
    <property type="entry name" value="Glyco_hydro38C2"/>
    <property type="match status" value="1"/>
</dbReference>
<comment type="similarity">
    <text evidence="1">Belongs to the glycosyl hydrolase 38 family.</text>
</comment>
<dbReference type="Gene3D" id="2.70.98.30">
    <property type="entry name" value="Golgi alpha-mannosidase II, domain 4"/>
    <property type="match status" value="1"/>
</dbReference>
<evidence type="ECO:0000256" key="1">
    <source>
        <dbReference type="ARBA" id="ARBA00009792"/>
    </source>
</evidence>
<comment type="caution">
    <text evidence="6">The sequence shown here is derived from an EMBL/GenBank/DDBJ whole genome shotgun (WGS) entry which is preliminary data.</text>
</comment>
<dbReference type="InterPro" id="IPR027291">
    <property type="entry name" value="Glyco_hydro_38_N_sf"/>
</dbReference>
<dbReference type="GO" id="GO:0030246">
    <property type="term" value="F:carbohydrate binding"/>
    <property type="evidence" value="ECO:0007669"/>
    <property type="project" value="InterPro"/>
</dbReference>
<accession>A0A4Q2MAG3</accession>
<dbReference type="Gene3D" id="2.60.40.2220">
    <property type="match status" value="1"/>
</dbReference>
<dbReference type="OrthoDB" id="9772207at2"/>
<evidence type="ECO:0000259" key="5">
    <source>
        <dbReference type="SMART" id="SM00872"/>
    </source>
</evidence>
<dbReference type="PANTHER" id="PTHR46017">
    <property type="entry name" value="ALPHA-MANNOSIDASE 2C1"/>
    <property type="match status" value="1"/>
</dbReference>
<keyword evidence="2" id="KW-0479">Metal-binding</keyword>
<evidence type="ECO:0000256" key="2">
    <source>
        <dbReference type="ARBA" id="ARBA00022723"/>
    </source>
</evidence>
<organism evidence="6 7">
    <name type="scientific">Agromyces atrinae</name>
    <dbReference type="NCBI Taxonomy" id="592376"/>
    <lineage>
        <taxon>Bacteria</taxon>
        <taxon>Bacillati</taxon>
        <taxon>Actinomycetota</taxon>
        <taxon>Actinomycetes</taxon>
        <taxon>Micrococcales</taxon>
        <taxon>Microbacteriaceae</taxon>
        <taxon>Agromyces</taxon>
    </lineage>
</organism>
<dbReference type="InterPro" id="IPR011013">
    <property type="entry name" value="Gal_mutarotase_sf_dom"/>
</dbReference>
<dbReference type="GO" id="GO:0009313">
    <property type="term" value="P:oligosaccharide catabolic process"/>
    <property type="evidence" value="ECO:0007669"/>
    <property type="project" value="TreeGrafter"/>
</dbReference>
<feature type="domain" description="Glycoside hydrolase family 38 central" evidence="5">
    <location>
        <begin position="513"/>
        <end position="591"/>
    </location>
</feature>
<dbReference type="PANTHER" id="PTHR46017:SF1">
    <property type="entry name" value="ALPHA-MANNOSIDASE 2C1"/>
    <property type="match status" value="1"/>
</dbReference>
<dbReference type="Pfam" id="PF22907">
    <property type="entry name" value="Ams1-like_1st"/>
    <property type="match status" value="1"/>
</dbReference>
<protein>
    <submittedName>
        <fullName evidence="6">Alpha-mannosidase</fullName>
    </submittedName>
</protein>
<gene>
    <name evidence="6" type="ORF">ESP50_03755</name>
</gene>
<keyword evidence="7" id="KW-1185">Reference proteome</keyword>
<dbReference type="SUPFAM" id="SSF88713">
    <property type="entry name" value="Glycoside hydrolase/deacetylase"/>
    <property type="match status" value="1"/>
</dbReference>
<dbReference type="InterPro" id="IPR037094">
    <property type="entry name" value="Glyco_hydro_38_cen_sf"/>
</dbReference>
<dbReference type="GO" id="GO:0004559">
    <property type="term" value="F:alpha-mannosidase activity"/>
    <property type="evidence" value="ECO:0007669"/>
    <property type="project" value="InterPro"/>
</dbReference>
<dbReference type="EMBL" id="SDPM01000001">
    <property type="protein sequence ID" value="RXZ88407.1"/>
    <property type="molecule type" value="Genomic_DNA"/>
</dbReference>
<dbReference type="CDD" id="cd10789">
    <property type="entry name" value="GH38N_AMII_ER_cytosolic"/>
    <property type="match status" value="1"/>
</dbReference>
<dbReference type="FunFam" id="1.20.1270.50:FF:000004">
    <property type="entry name" value="alpha-mannosidase 2C1 isoform X1"/>
    <property type="match status" value="1"/>
</dbReference>
<name>A0A4Q2MAG3_9MICO</name>
<dbReference type="InterPro" id="IPR015341">
    <property type="entry name" value="Glyco_hydro_38_cen"/>
</dbReference>
<dbReference type="AlphaFoldDB" id="A0A4Q2MAG3"/>
<dbReference type="Proteomes" id="UP000292686">
    <property type="component" value="Unassembled WGS sequence"/>
</dbReference>
<dbReference type="InterPro" id="IPR000602">
    <property type="entry name" value="Glyco_hydro_38_N"/>
</dbReference>
<dbReference type="InterPro" id="IPR011330">
    <property type="entry name" value="Glyco_hydro/deAcase_b/a-brl"/>
</dbReference>
<dbReference type="Pfam" id="PF07748">
    <property type="entry name" value="Glyco_hydro_38C"/>
    <property type="match status" value="1"/>
</dbReference>
<dbReference type="SMART" id="SM00872">
    <property type="entry name" value="Alpha-mann_mid"/>
    <property type="match status" value="1"/>
</dbReference>
<evidence type="ECO:0000256" key="3">
    <source>
        <dbReference type="ARBA" id="ARBA00022801"/>
    </source>
</evidence>
<dbReference type="Gene3D" id="1.20.1270.50">
    <property type="entry name" value="Glycoside hydrolase family 38, central domain"/>
    <property type="match status" value="1"/>
</dbReference>
<dbReference type="InterPro" id="IPR054723">
    <property type="entry name" value="Ams1-like_N"/>
</dbReference>
<keyword evidence="4" id="KW-0326">Glycosidase</keyword>
<dbReference type="Pfam" id="PF01074">
    <property type="entry name" value="Glyco_hydro_38N"/>
    <property type="match status" value="1"/>
</dbReference>
<dbReference type="InterPro" id="IPR011682">
    <property type="entry name" value="Glyco_hydro_38_C"/>
</dbReference>
<evidence type="ECO:0000313" key="6">
    <source>
        <dbReference type="EMBL" id="RXZ88407.1"/>
    </source>
</evidence>
<sequence>MHRTRDRLARFVGESLDGAVRARTAPLRIEAWEVPGEPVPFASAITRPFSPFAVGTEWGRPWSTLWLHVRGRVPADWVRTERHRAEIVVDLGFDGLAPGFQAEALAFRPDGTIIKAISPRNAYLPVEDDEIDVYLELAANPGIHPESHWVTTPLGDRATAGEAPLYRLRELQLALVDREVWALQQDVAVLAGLADELPADHPRTAQLAAALDRMLDAVDPDDVAGSALTARRLLAPALAAPAAASAHTVIATGHAHIDSAWLWPVRETVRKCARTFSNVVALMDEHPDFRFACSSAQQLAWVKESYPDLFERIREKVASGQFVLVGGQWVEPDTNMPSGEATARQLVLGKRFFLEQFGVETREVWLPDTFGYTASLPQVIRLSGSDWFMTQKISWNQTNAMPHHSFWWEGIDGTRVFTHFPPIETYNAELSPAELAHAQRTYRDHDTGTVSLAPFGWGDGGGGPTREMVAAAHRQADLDGSPRIELGTPADFARRARDENPELPVWSGEMYLELHRGTLTSQLRTKQGNRRSEQLLHEAELWAATAAIRVGTPYPADALERVWQRVLLLQFHDILPGSSIAWVHREAEEDHARLARELEAIVQTALAALSGEGDLDLVANAAPLALAGVDALAVGVASRDAAAATITETADGWRLRNGVLDVGVDTAGLIVSLRDASGRDAIAPGESAGLLRLHRDLPDKWDAWDIDRHYRANGLDLREAESIEAAVADGVATVRVHRRFGASTVIQSLALRPGAAAVDLTVEVDWRERHRLLKLTFPLDVHAERSTSEIQFGHVHRPTHVNTSWDEARFEFTAQRWIHVGEEGYGVAVANDSTYGHSVTRETRADGGTTTWLGLSVLRAPTFPDPESDQGEHTLRFSIRPASTLTDAAEEGHRLNGTVRSWRGAREVAPIIRVSDPAVRVETVKLAEDRSGDLVVRLYESSGGRRRVAIEVDADVAEATIVDLLERPVGEAAVPGDASRVELELRAFEIVTLRYRRS</sequence>
<dbReference type="GO" id="GO:0046872">
    <property type="term" value="F:metal ion binding"/>
    <property type="evidence" value="ECO:0007669"/>
    <property type="project" value="UniProtKB-KW"/>
</dbReference>
<reference evidence="6 7" key="1">
    <citation type="submission" date="2019-01" db="EMBL/GenBank/DDBJ databases">
        <title>Agromyces.</title>
        <authorList>
            <person name="Li J."/>
        </authorList>
    </citation>
    <scope>NUCLEOTIDE SEQUENCE [LARGE SCALE GENOMIC DNA]</scope>
    <source>
        <strain evidence="6 7">DSM 23870</strain>
    </source>
</reference>
<dbReference type="Pfam" id="PF09261">
    <property type="entry name" value="Alpha-mann_mid"/>
    <property type="match status" value="1"/>
</dbReference>
<dbReference type="InterPro" id="IPR041147">
    <property type="entry name" value="GH38_C"/>
</dbReference>
<keyword evidence="3" id="KW-0378">Hydrolase</keyword>
<evidence type="ECO:0000313" key="7">
    <source>
        <dbReference type="Proteomes" id="UP000292686"/>
    </source>
</evidence>
<dbReference type="Gene3D" id="3.20.110.10">
    <property type="entry name" value="Glycoside hydrolase 38, N terminal domain"/>
    <property type="match status" value="1"/>
</dbReference>
<dbReference type="InterPro" id="IPR028995">
    <property type="entry name" value="Glyco_hydro_57/38_cen_sf"/>
</dbReference>
<evidence type="ECO:0000256" key="4">
    <source>
        <dbReference type="ARBA" id="ARBA00023295"/>
    </source>
</evidence>
<dbReference type="FunFam" id="3.20.110.10:FF:000002">
    <property type="entry name" value="alpha-mannosidase 2C1 isoform X1"/>
    <property type="match status" value="1"/>
</dbReference>